<comment type="similarity">
    <text evidence="2 9">Belongs to the RecF family.</text>
</comment>
<dbReference type="RefSeq" id="WP_126752094.1">
    <property type="nucleotide sequence ID" value="NZ_JBHUMT010000001.1"/>
</dbReference>
<evidence type="ECO:0000256" key="1">
    <source>
        <dbReference type="ARBA" id="ARBA00004496"/>
    </source>
</evidence>
<evidence type="ECO:0000256" key="4">
    <source>
        <dbReference type="ARBA" id="ARBA00022490"/>
    </source>
</evidence>
<evidence type="ECO:0000256" key="9">
    <source>
        <dbReference type="HAMAP-Rule" id="MF_00365"/>
    </source>
</evidence>
<comment type="caution">
    <text evidence="11">The sequence shown here is derived from an EMBL/GenBank/DDBJ whole genome shotgun (WGS) entry which is preliminary data.</text>
</comment>
<evidence type="ECO:0000259" key="10">
    <source>
        <dbReference type="Pfam" id="PF02463"/>
    </source>
</evidence>
<name>A0A432YRV7_9GAMM</name>
<dbReference type="Gene3D" id="1.20.1050.90">
    <property type="entry name" value="RecF/RecN/SMC, N-terminal domain"/>
    <property type="match status" value="1"/>
</dbReference>
<keyword evidence="6 9" id="KW-0547">Nucleotide-binding</keyword>
<sequence>MFIESLNLSHFRNFKEVAISPDRHINLITGSNGSGKTSLLEAIYLLGFGRSFRPGGFRQLINEHADQFTIFCRTANHSIGVRRSTSGAQTLRLDNANATKMSEVARLVPVQLLTPESVDILLEGPSLRRQFLDWGVFHVEHSFYKNWVSYTQILKQRNSLLKQYSASATQDKYWLEQLAYYGELISVSRENYLKELSNYIQELAKSFLSNVTIEVRLKKGWDSTQSLFSALESHTEKDKKYGFTSVGPHKADIKILADGVDVKHRLSRGQLKTLVSALKLAQGKHFQSVKGESCVYLVDDLTSELDADNQRLFCQQLEKLNAQVFVTAITGKQLSDKFQKSPKMFHVEHGAINE</sequence>
<dbReference type="GO" id="GO:0005524">
    <property type="term" value="F:ATP binding"/>
    <property type="evidence" value="ECO:0007669"/>
    <property type="project" value="UniProtKB-UniRule"/>
</dbReference>
<feature type="binding site" evidence="9">
    <location>
        <begin position="30"/>
        <end position="37"/>
    </location>
    <ligand>
        <name>ATP</name>
        <dbReference type="ChEBI" id="CHEBI:30616"/>
    </ligand>
</feature>
<keyword evidence="7 9" id="KW-0067">ATP-binding</keyword>
<protein>
    <recommendedName>
        <fullName evidence="3 9">DNA replication and repair protein RecF</fullName>
    </recommendedName>
</protein>
<dbReference type="HAMAP" id="MF_00365">
    <property type="entry name" value="RecF"/>
    <property type="match status" value="1"/>
</dbReference>
<dbReference type="Proteomes" id="UP000288361">
    <property type="component" value="Unassembled WGS sequence"/>
</dbReference>
<dbReference type="InterPro" id="IPR003395">
    <property type="entry name" value="RecF/RecN/SMC_N"/>
</dbReference>
<proteinExistence type="inferred from homology"/>
<evidence type="ECO:0000313" key="12">
    <source>
        <dbReference type="Proteomes" id="UP000288361"/>
    </source>
</evidence>
<dbReference type="Pfam" id="PF02463">
    <property type="entry name" value="SMC_N"/>
    <property type="match status" value="1"/>
</dbReference>
<evidence type="ECO:0000256" key="3">
    <source>
        <dbReference type="ARBA" id="ARBA00020170"/>
    </source>
</evidence>
<dbReference type="GO" id="GO:0003697">
    <property type="term" value="F:single-stranded DNA binding"/>
    <property type="evidence" value="ECO:0007669"/>
    <property type="project" value="UniProtKB-UniRule"/>
</dbReference>
<keyword evidence="4 9" id="KW-0963">Cytoplasm</keyword>
<dbReference type="PROSITE" id="PS00617">
    <property type="entry name" value="RECF_1"/>
    <property type="match status" value="1"/>
</dbReference>
<dbReference type="AlphaFoldDB" id="A0A432YRV7"/>
<evidence type="ECO:0000256" key="6">
    <source>
        <dbReference type="ARBA" id="ARBA00022741"/>
    </source>
</evidence>
<dbReference type="NCBIfam" id="TIGR00611">
    <property type="entry name" value="recf"/>
    <property type="match status" value="1"/>
</dbReference>
<accession>A0A432YRV7</accession>
<dbReference type="GO" id="GO:0006302">
    <property type="term" value="P:double-strand break repair"/>
    <property type="evidence" value="ECO:0007669"/>
    <property type="project" value="TreeGrafter"/>
</dbReference>
<gene>
    <name evidence="9" type="primary">recF</name>
    <name evidence="11" type="ORF">CWI73_06810</name>
</gene>
<organism evidence="11 12">
    <name type="scientific">Idiomarina piscisalsi</name>
    <dbReference type="NCBI Taxonomy" id="1096243"/>
    <lineage>
        <taxon>Bacteria</taxon>
        <taxon>Pseudomonadati</taxon>
        <taxon>Pseudomonadota</taxon>
        <taxon>Gammaproteobacteria</taxon>
        <taxon>Alteromonadales</taxon>
        <taxon>Idiomarinaceae</taxon>
        <taxon>Idiomarina</taxon>
    </lineage>
</organism>
<keyword evidence="9" id="KW-0227">DNA damage</keyword>
<reference evidence="11 12" key="1">
    <citation type="journal article" date="2011" name="Front. Microbiol.">
        <title>Genomic signatures of strain selection and enhancement in Bacillus atrophaeus var. globigii, a historical biowarfare simulant.</title>
        <authorList>
            <person name="Gibbons H.S."/>
            <person name="Broomall S.M."/>
            <person name="McNew L.A."/>
            <person name="Daligault H."/>
            <person name="Chapman C."/>
            <person name="Bruce D."/>
            <person name="Karavis M."/>
            <person name="Krepps M."/>
            <person name="McGregor P.A."/>
            <person name="Hong C."/>
            <person name="Park K.H."/>
            <person name="Akmal A."/>
            <person name="Feldman A."/>
            <person name="Lin J.S."/>
            <person name="Chang W.E."/>
            <person name="Higgs B.W."/>
            <person name="Demirev P."/>
            <person name="Lindquist J."/>
            <person name="Liem A."/>
            <person name="Fochler E."/>
            <person name="Read T.D."/>
            <person name="Tapia R."/>
            <person name="Johnson S."/>
            <person name="Bishop-Lilly K.A."/>
            <person name="Detter C."/>
            <person name="Han C."/>
            <person name="Sozhamannan S."/>
            <person name="Rosenzweig C.N."/>
            <person name="Skowronski E.W."/>
        </authorList>
    </citation>
    <scope>NUCLEOTIDE SEQUENCE [LARGE SCALE GENOMIC DNA]</scope>
    <source>
        <strain evidence="11 12">TPS4-2</strain>
    </source>
</reference>
<dbReference type="GO" id="GO:0005737">
    <property type="term" value="C:cytoplasm"/>
    <property type="evidence" value="ECO:0007669"/>
    <property type="project" value="UniProtKB-SubCell"/>
</dbReference>
<feature type="domain" description="RecF/RecN/SMC N-terminal" evidence="10">
    <location>
        <begin position="2"/>
        <end position="351"/>
    </location>
</feature>
<dbReference type="PANTHER" id="PTHR32182">
    <property type="entry name" value="DNA REPLICATION AND REPAIR PROTEIN RECF"/>
    <property type="match status" value="1"/>
</dbReference>
<keyword evidence="8 9" id="KW-0238">DNA-binding</keyword>
<dbReference type="InterPro" id="IPR018078">
    <property type="entry name" value="DNA-binding_RecF_CS"/>
</dbReference>
<dbReference type="EMBL" id="PIQA01000004">
    <property type="protein sequence ID" value="RUO64403.1"/>
    <property type="molecule type" value="Genomic_DNA"/>
</dbReference>
<keyword evidence="9" id="KW-0742">SOS response</keyword>
<comment type="subcellular location">
    <subcellularLocation>
        <location evidence="1 9">Cytoplasm</location>
    </subcellularLocation>
</comment>
<evidence type="ECO:0000256" key="2">
    <source>
        <dbReference type="ARBA" id="ARBA00008016"/>
    </source>
</evidence>
<dbReference type="Gene3D" id="3.40.50.300">
    <property type="entry name" value="P-loop containing nucleotide triphosphate hydrolases"/>
    <property type="match status" value="1"/>
</dbReference>
<dbReference type="InterPro" id="IPR042174">
    <property type="entry name" value="RecF_2"/>
</dbReference>
<evidence type="ECO:0000313" key="11">
    <source>
        <dbReference type="EMBL" id="RUO64403.1"/>
    </source>
</evidence>
<evidence type="ECO:0000256" key="8">
    <source>
        <dbReference type="ARBA" id="ARBA00023125"/>
    </source>
</evidence>
<dbReference type="GO" id="GO:0000731">
    <property type="term" value="P:DNA synthesis involved in DNA repair"/>
    <property type="evidence" value="ECO:0007669"/>
    <property type="project" value="TreeGrafter"/>
</dbReference>
<evidence type="ECO:0000256" key="7">
    <source>
        <dbReference type="ARBA" id="ARBA00022840"/>
    </source>
</evidence>
<dbReference type="InterPro" id="IPR001238">
    <property type="entry name" value="DNA-binding_RecF"/>
</dbReference>
<dbReference type="GO" id="GO:0009432">
    <property type="term" value="P:SOS response"/>
    <property type="evidence" value="ECO:0007669"/>
    <property type="project" value="UniProtKB-UniRule"/>
</dbReference>
<evidence type="ECO:0000256" key="5">
    <source>
        <dbReference type="ARBA" id="ARBA00022705"/>
    </source>
</evidence>
<keyword evidence="5 9" id="KW-0235">DNA replication</keyword>
<comment type="function">
    <text evidence="9">The RecF protein is involved in DNA metabolism; it is required for DNA replication and normal SOS inducibility. RecF binds preferentially to single-stranded, linear DNA. It also seems to bind ATP.</text>
</comment>
<dbReference type="GO" id="GO:0006260">
    <property type="term" value="P:DNA replication"/>
    <property type="evidence" value="ECO:0007669"/>
    <property type="project" value="UniProtKB-UniRule"/>
</dbReference>
<dbReference type="SUPFAM" id="SSF52540">
    <property type="entry name" value="P-loop containing nucleoside triphosphate hydrolases"/>
    <property type="match status" value="1"/>
</dbReference>
<keyword evidence="9" id="KW-0234">DNA repair</keyword>
<dbReference type="PANTHER" id="PTHR32182:SF0">
    <property type="entry name" value="DNA REPLICATION AND REPAIR PROTEIN RECF"/>
    <property type="match status" value="1"/>
</dbReference>
<dbReference type="InterPro" id="IPR027417">
    <property type="entry name" value="P-loop_NTPase"/>
</dbReference>